<feature type="transmembrane region" description="Helical" evidence="6">
    <location>
        <begin position="330"/>
        <end position="349"/>
    </location>
</feature>
<keyword evidence="3 6" id="KW-0812">Transmembrane</keyword>
<dbReference type="EMBL" id="KZ293472">
    <property type="protein sequence ID" value="PBK61770.1"/>
    <property type="molecule type" value="Genomic_DNA"/>
</dbReference>
<proteinExistence type="predicted"/>
<feature type="transmembrane region" description="Helical" evidence="6">
    <location>
        <begin position="81"/>
        <end position="99"/>
    </location>
</feature>
<evidence type="ECO:0000256" key="2">
    <source>
        <dbReference type="ARBA" id="ARBA00022448"/>
    </source>
</evidence>
<reference evidence="8" key="1">
    <citation type="journal article" date="2017" name="Nat. Ecol. Evol.">
        <title>Genome expansion and lineage-specific genetic innovations in the forest pathogenic fungi Armillaria.</title>
        <authorList>
            <person name="Sipos G."/>
            <person name="Prasanna A.N."/>
            <person name="Walter M.C."/>
            <person name="O'Connor E."/>
            <person name="Balint B."/>
            <person name="Krizsan K."/>
            <person name="Kiss B."/>
            <person name="Hess J."/>
            <person name="Varga T."/>
            <person name="Slot J."/>
            <person name="Riley R."/>
            <person name="Boka B."/>
            <person name="Rigling D."/>
            <person name="Barry K."/>
            <person name="Lee J."/>
            <person name="Mihaltcheva S."/>
            <person name="LaButti K."/>
            <person name="Lipzen A."/>
            <person name="Waldron R."/>
            <person name="Moloney N.M."/>
            <person name="Sperisen C."/>
            <person name="Kredics L."/>
            <person name="Vagvoelgyi C."/>
            <person name="Patrignani A."/>
            <person name="Fitzpatrick D."/>
            <person name="Nagy I."/>
            <person name="Doyle S."/>
            <person name="Anderson J.B."/>
            <person name="Grigoriev I.V."/>
            <person name="Gueldener U."/>
            <person name="Muensterkoetter M."/>
            <person name="Nagy L.G."/>
        </authorList>
    </citation>
    <scope>NUCLEOTIDE SEQUENCE [LARGE SCALE GENOMIC DNA]</scope>
    <source>
        <strain evidence="8">28-4</strain>
    </source>
</reference>
<dbReference type="Pfam" id="PF07690">
    <property type="entry name" value="MFS_1"/>
    <property type="match status" value="1"/>
</dbReference>
<evidence type="ECO:0000256" key="6">
    <source>
        <dbReference type="SAM" id="Phobius"/>
    </source>
</evidence>
<evidence type="ECO:0000256" key="3">
    <source>
        <dbReference type="ARBA" id="ARBA00022692"/>
    </source>
</evidence>
<keyword evidence="5 6" id="KW-0472">Membrane</keyword>
<dbReference type="STRING" id="1076256.A0A2H3AW55"/>
<evidence type="ECO:0000256" key="1">
    <source>
        <dbReference type="ARBA" id="ARBA00004141"/>
    </source>
</evidence>
<dbReference type="PANTHER" id="PTHR43791:SF7">
    <property type="entry name" value="MAJOR FACILITATOR SUPERFAMILY (MFS) PROFILE DOMAIN-CONTAINING PROTEIN"/>
    <property type="match status" value="1"/>
</dbReference>
<keyword evidence="8" id="KW-1185">Reference proteome</keyword>
<dbReference type="AlphaFoldDB" id="A0A2H3AW55"/>
<dbReference type="GO" id="GO:0016020">
    <property type="term" value="C:membrane"/>
    <property type="evidence" value="ECO:0007669"/>
    <property type="project" value="UniProtKB-SubCell"/>
</dbReference>
<feature type="transmembrane region" description="Helical" evidence="6">
    <location>
        <begin position="299"/>
        <end position="318"/>
    </location>
</feature>
<name>A0A2H3AW55_9AGAR</name>
<gene>
    <name evidence="7" type="ORF">ARMSODRAFT_1089452</name>
</gene>
<keyword evidence="2" id="KW-0813">Transport</keyword>
<feature type="transmembrane region" description="Helical" evidence="6">
    <location>
        <begin position="361"/>
        <end position="385"/>
    </location>
</feature>
<evidence type="ECO:0000256" key="5">
    <source>
        <dbReference type="ARBA" id="ARBA00023136"/>
    </source>
</evidence>
<evidence type="ECO:0000313" key="8">
    <source>
        <dbReference type="Proteomes" id="UP000218334"/>
    </source>
</evidence>
<evidence type="ECO:0000313" key="7">
    <source>
        <dbReference type="EMBL" id="PBK61770.1"/>
    </source>
</evidence>
<feature type="transmembrane region" description="Helical" evidence="6">
    <location>
        <begin position="219"/>
        <end position="242"/>
    </location>
</feature>
<comment type="subcellular location">
    <subcellularLocation>
        <location evidence="1">Membrane</location>
        <topology evidence="1">Multi-pass membrane protein</topology>
    </subcellularLocation>
</comment>
<feature type="transmembrane region" description="Helical" evidence="6">
    <location>
        <begin position="144"/>
        <end position="164"/>
    </location>
</feature>
<dbReference type="InterPro" id="IPR036259">
    <property type="entry name" value="MFS_trans_sf"/>
</dbReference>
<protein>
    <submittedName>
        <fullName evidence="7">MFS general substrate transporter</fullName>
    </submittedName>
</protein>
<organism evidence="7 8">
    <name type="scientific">Armillaria solidipes</name>
    <dbReference type="NCBI Taxonomy" id="1076256"/>
    <lineage>
        <taxon>Eukaryota</taxon>
        <taxon>Fungi</taxon>
        <taxon>Dikarya</taxon>
        <taxon>Basidiomycota</taxon>
        <taxon>Agaricomycotina</taxon>
        <taxon>Agaricomycetes</taxon>
        <taxon>Agaricomycetidae</taxon>
        <taxon>Agaricales</taxon>
        <taxon>Marasmiineae</taxon>
        <taxon>Physalacriaceae</taxon>
        <taxon>Armillaria</taxon>
    </lineage>
</organism>
<dbReference type="Proteomes" id="UP000218334">
    <property type="component" value="Unassembled WGS sequence"/>
</dbReference>
<evidence type="ECO:0000256" key="4">
    <source>
        <dbReference type="ARBA" id="ARBA00022989"/>
    </source>
</evidence>
<dbReference type="GO" id="GO:0022857">
    <property type="term" value="F:transmembrane transporter activity"/>
    <property type="evidence" value="ECO:0007669"/>
    <property type="project" value="InterPro"/>
</dbReference>
<feature type="transmembrane region" description="Helical" evidence="6">
    <location>
        <begin position="111"/>
        <end position="132"/>
    </location>
</feature>
<feature type="transmembrane region" description="Helical" evidence="6">
    <location>
        <begin position="267"/>
        <end position="287"/>
    </location>
</feature>
<accession>A0A2H3AW55</accession>
<dbReference type="Gene3D" id="1.20.1250.20">
    <property type="entry name" value="MFS general substrate transporter like domains"/>
    <property type="match status" value="2"/>
</dbReference>
<dbReference type="PANTHER" id="PTHR43791">
    <property type="entry name" value="PERMEASE-RELATED"/>
    <property type="match status" value="1"/>
</dbReference>
<sequence length="428" mass="48341">MQRTPLRTEEYPVSEKSKFDDIPLAGATSIEYTPEQYKKLKFKADCYLLPLMWLCYGLQSADKSALAQNFKQLVALRALQGFFECCISPGFILIIGNWYTRQEQSSRSLVFQSAVPGIGIIVDLILYGIGRLEYRGKVTEAWRYMSYFLGSLTIVVGLLCLYFIGTPSEVPWLTKEEKRTANIRILENQSGHDCTGTKVWKWDQARECLVDPCVPNGGLTAFGSIIITSFGFTSLQVILYNIPRNMTSVILFVIAGLVTTKWKNLRLYIMAFATIPPFIGLLGIALIETDASTKWTKWGMHFMTISIILSTFLGWSLIPSNIPGRTKRTVTTSFTFVCFCVGNMCGSQIFKTKDAPAYTPGVIGCSICFGLEFLVIVAWRTTLVLRNRRRDKAMLTDGLTQEEREMQGKINGELDMTDFQNPHFRYTL</sequence>
<dbReference type="SUPFAM" id="SSF103473">
    <property type="entry name" value="MFS general substrate transporter"/>
    <property type="match status" value="1"/>
</dbReference>
<dbReference type="InterPro" id="IPR011701">
    <property type="entry name" value="MFS"/>
</dbReference>
<keyword evidence="4 6" id="KW-1133">Transmembrane helix</keyword>